<sequence length="118" mass="13204">MFRLGLKAGVIASAVYFTVDSGVWKDSETTTELYYKIKGEVTPYVKPVVDLVPFELPKIPKTGDMCSSAKTAWNKGVMASCLFLSNFCDKAWDTTCDGIKYSYNKIRELLEPPEETKS</sequence>
<evidence type="ECO:0000256" key="5">
    <source>
        <dbReference type="ARBA" id="ARBA00022989"/>
    </source>
</evidence>
<evidence type="ECO:0000256" key="1">
    <source>
        <dbReference type="ARBA" id="ARBA00004434"/>
    </source>
</evidence>
<dbReference type="EMBL" id="JARGDH010000004">
    <property type="protein sequence ID" value="KAL0271155.1"/>
    <property type="molecule type" value="Genomic_DNA"/>
</dbReference>
<evidence type="ECO:0000256" key="8">
    <source>
        <dbReference type="RuleBase" id="RU363009"/>
    </source>
</evidence>
<keyword evidence="6 8" id="KW-0496">Mitochondrion</keyword>
<protein>
    <recommendedName>
        <fullName evidence="8">MICOS complex subunit MIC13</fullName>
    </recommendedName>
</protein>
<comment type="subunit">
    <text evidence="8">Component of the mitochondrial contact site and cristae organizing system (MICOS) complex.</text>
</comment>
<proteinExistence type="inferred from homology"/>
<dbReference type="PANTHER" id="PTHR31816">
    <property type="entry name" value="MICOS COMPLEX SUBUNIT MIC13"/>
    <property type="match status" value="1"/>
</dbReference>
<keyword evidence="3" id="KW-0812">Transmembrane</keyword>
<organism evidence="9">
    <name type="scientific">Menopon gallinae</name>
    <name type="common">poultry shaft louse</name>
    <dbReference type="NCBI Taxonomy" id="328185"/>
    <lineage>
        <taxon>Eukaryota</taxon>
        <taxon>Metazoa</taxon>
        <taxon>Ecdysozoa</taxon>
        <taxon>Arthropoda</taxon>
        <taxon>Hexapoda</taxon>
        <taxon>Insecta</taxon>
        <taxon>Pterygota</taxon>
        <taxon>Neoptera</taxon>
        <taxon>Paraneoptera</taxon>
        <taxon>Psocodea</taxon>
        <taxon>Troctomorpha</taxon>
        <taxon>Phthiraptera</taxon>
        <taxon>Amblycera</taxon>
        <taxon>Menoponidae</taxon>
        <taxon>Menopon</taxon>
    </lineage>
</organism>
<keyword evidence="4 8" id="KW-0999">Mitochondrion inner membrane</keyword>
<evidence type="ECO:0000256" key="3">
    <source>
        <dbReference type="ARBA" id="ARBA00022692"/>
    </source>
</evidence>
<gene>
    <name evidence="9" type="ORF">PYX00_008343</name>
</gene>
<dbReference type="AlphaFoldDB" id="A0AAW2HMX3"/>
<comment type="subcellular location">
    <subcellularLocation>
        <location evidence="1 8">Mitochondrion inner membrane</location>
        <topology evidence="1 8">Single-pass membrane protein</topology>
    </subcellularLocation>
</comment>
<dbReference type="Pfam" id="PF15884">
    <property type="entry name" value="QIL1"/>
    <property type="match status" value="1"/>
</dbReference>
<dbReference type="GO" id="GO:0061617">
    <property type="term" value="C:MICOS complex"/>
    <property type="evidence" value="ECO:0007669"/>
    <property type="project" value="UniProtKB-UniRule"/>
</dbReference>
<reference evidence="9" key="1">
    <citation type="journal article" date="2024" name="Gigascience">
        <title>Chromosome-level genome of the poultry shaft louse Menopon gallinae provides insight into the host-switching and adaptive evolution of parasitic lice.</title>
        <authorList>
            <person name="Xu Y."/>
            <person name="Ma L."/>
            <person name="Liu S."/>
            <person name="Liang Y."/>
            <person name="Liu Q."/>
            <person name="He Z."/>
            <person name="Tian L."/>
            <person name="Duan Y."/>
            <person name="Cai W."/>
            <person name="Li H."/>
            <person name="Song F."/>
        </authorList>
    </citation>
    <scope>NUCLEOTIDE SEQUENCE</scope>
    <source>
        <strain evidence="9">Cailab_2023a</strain>
    </source>
</reference>
<dbReference type="GO" id="GO:0042407">
    <property type="term" value="P:cristae formation"/>
    <property type="evidence" value="ECO:0007669"/>
    <property type="project" value="TreeGrafter"/>
</dbReference>
<keyword evidence="5" id="KW-1133">Transmembrane helix</keyword>
<dbReference type="InterPro" id="IPR026769">
    <property type="entry name" value="Mic13"/>
</dbReference>
<evidence type="ECO:0000256" key="6">
    <source>
        <dbReference type="ARBA" id="ARBA00023128"/>
    </source>
</evidence>
<comment type="similarity">
    <text evidence="2 8">Belongs to the MICOS complex subunit Mic13 family.</text>
</comment>
<dbReference type="GO" id="GO:0044284">
    <property type="term" value="C:mitochondrial crista junction"/>
    <property type="evidence" value="ECO:0007669"/>
    <property type="project" value="TreeGrafter"/>
</dbReference>
<evidence type="ECO:0000256" key="2">
    <source>
        <dbReference type="ARBA" id="ARBA00006771"/>
    </source>
</evidence>
<accession>A0AAW2HMX3</accession>
<keyword evidence="7" id="KW-0472">Membrane</keyword>
<evidence type="ECO:0000313" key="9">
    <source>
        <dbReference type="EMBL" id="KAL0271155.1"/>
    </source>
</evidence>
<dbReference type="PANTHER" id="PTHR31816:SF3">
    <property type="entry name" value="MICOS COMPLEX SUBUNIT MIC13"/>
    <property type="match status" value="1"/>
</dbReference>
<name>A0AAW2HMX3_9NEOP</name>
<evidence type="ECO:0000256" key="4">
    <source>
        <dbReference type="ARBA" id="ARBA00022792"/>
    </source>
</evidence>
<comment type="caution">
    <text evidence="9">The sequence shown here is derived from an EMBL/GenBank/DDBJ whole genome shotgun (WGS) entry which is preliminary data.</text>
</comment>
<comment type="function">
    <text evidence="8">Component of the MICOS complex, a large protein complex of the mitochondrial inner membrane that plays crucial roles in the maintenance of crista junctions, inner membrane architecture, and formation of contact sites to the outer membrane.</text>
</comment>
<evidence type="ECO:0000256" key="7">
    <source>
        <dbReference type="ARBA" id="ARBA00023136"/>
    </source>
</evidence>